<keyword evidence="2" id="KW-1185">Reference proteome</keyword>
<accession>A0A2B4SS13</accession>
<reference evidence="2" key="1">
    <citation type="journal article" date="2017" name="bioRxiv">
        <title>Comparative analysis of the genomes of Stylophora pistillata and Acropora digitifera provides evidence for extensive differences between species of corals.</title>
        <authorList>
            <person name="Voolstra C.R."/>
            <person name="Li Y."/>
            <person name="Liew Y.J."/>
            <person name="Baumgarten S."/>
            <person name="Zoccola D."/>
            <person name="Flot J.-F."/>
            <person name="Tambutte S."/>
            <person name="Allemand D."/>
            <person name="Aranda M."/>
        </authorList>
    </citation>
    <scope>NUCLEOTIDE SEQUENCE [LARGE SCALE GENOMIC DNA]</scope>
</reference>
<dbReference type="EMBL" id="LSMT01000032">
    <property type="protein sequence ID" value="PFX31690.1"/>
    <property type="molecule type" value="Genomic_DNA"/>
</dbReference>
<evidence type="ECO:0000313" key="2">
    <source>
        <dbReference type="Proteomes" id="UP000225706"/>
    </source>
</evidence>
<protein>
    <submittedName>
        <fullName evidence="1">Uncharacterized protein</fullName>
    </submittedName>
</protein>
<dbReference type="AlphaFoldDB" id="A0A2B4SS13"/>
<dbReference type="OrthoDB" id="427509at2759"/>
<organism evidence="1 2">
    <name type="scientific">Stylophora pistillata</name>
    <name type="common">Smooth cauliflower coral</name>
    <dbReference type="NCBI Taxonomy" id="50429"/>
    <lineage>
        <taxon>Eukaryota</taxon>
        <taxon>Metazoa</taxon>
        <taxon>Cnidaria</taxon>
        <taxon>Anthozoa</taxon>
        <taxon>Hexacorallia</taxon>
        <taxon>Scleractinia</taxon>
        <taxon>Astrocoeniina</taxon>
        <taxon>Pocilloporidae</taxon>
        <taxon>Stylophora</taxon>
    </lineage>
</organism>
<dbReference type="Proteomes" id="UP000225706">
    <property type="component" value="Unassembled WGS sequence"/>
</dbReference>
<sequence length="196" mass="22849">MFSNNMSQIEVLQAGEATFWSKRGRQRRKQLESESRKAKYLVNAKSLDEGTEICTGKNDIPTEGKPASHDKSFKAMSMESLTLRKRERSCSRPSPMNSADFWLRHFDGENSVSWRTFRAAFLEDYGSVIQEFAPNRMHWILTIVHTDIFGAAEDIHKLYYEKFCGKSENPDRIWIKVKEYASERIFREGVIESMFE</sequence>
<name>A0A2B4SS13_STYPI</name>
<evidence type="ECO:0000313" key="1">
    <source>
        <dbReference type="EMBL" id="PFX31690.1"/>
    </source>
</evidence>
<gene>
    <name evidence="1" type="ORF">AWC38_SpisGene3468</name>
</gene>
<proteinExistence type="predicted"/>
<comment type="caution">
    <text evidence="1">The sequence shown here is derived from an EMBL/GenBank/DDBJ whole genome shotgun (WGS) entry which is preliminary data.</text>
</comment>